<dbReference type="InterPro" id="IPR036514">
    <property type="entry name" value="SGNH_hydro_sf"/>
</dbReference>
<dbReference type="InterPro" id="IPR013830">
    <property type="entry name" value="SGNH_hydro"/>
</dbReference>
<evidence type="ECO:0000256" key="1">
    <source>
        <dbReference type="SAM" id="SignalP"/>
    </source>
</evidence>
<dbReference type="GO" id="GO:0016788">
    <property type="term" value="F:hydrolase activity, acting on ester bonds"/>
    <property type="evidence" value="ECO:0007669"/>
    <property type="project" value="UniProtKB-ARBA"/>
</dbReference>
<keyword evidence="1" id="KW-0732">Signal</keyword>
<dbReference type="Pfam" id="PF13472">
    <property type="entry name" value="Lipase_GDSL_2"/>
    <property type="match status" value="1"/>
</dbReference>
<organism evidence="3 4">
    <name type="scientific">Flavobacterium alkalisoli</name>
    <dbReference type="NCBI Taxonomy" id="2602769"/>
    <lineage>
        <taxon>Bacteria</taxon>
        <taxon>Pseudomonadati</taxon>
        <taxon>Bacteroidota</taxon>
        <taxon>Flavobacteriia</taxon>
        <taxon>Flavobacteriales</taxon>
        <taxon>Flavobacteriaceae</taxon>
        <taxon>Flavobacterium</taxon>
    </lineage>
</organism>
<dbReference type="Proteomes" id="UP000321222">
    <property type="component" value="Chromosome"/>
</dbReference>
<dbReference type="CDD" id="cd00118">
    <property type="entry name" value="LysM"/>
    <property type="match status" value="1"/>
</dbReference>
<reference evidence="3 4" key="1">
    <citation type="submission" date="2019-08" db="EMBL/GenBank/DDBJ databases">
        <title>Flavobacterium alkalisoli sp. nov., isolated from rhizosphere soil of Suaeda salsa.</title>
        <authorList>
            <person name="Sun J.-Q."/>
            <person name="Xu L."/>
        </authorList>
    </citation>
    <scope>NUCLEOTIDE SEQUENCE [LARGE SCALE GENOMIC DNA]</scope>
    <source>
        <strain evidence="3 4">XS-5</strain>
    </source>
</reference>
<feature type="chain" id="PRO_5023062196" evidence="1">
    <location>
        <begin position="21"/>
        <end position="470"/>
    </location>
</feature>
<dbReference type="Gene3D" id="3.40.50.1110">
    <property type="entry name" value="SGNH hydrolase"/>
    <property type="match status" value="2"/>
</dbReference>
<evidence type="ECO:0000259" key="2">
    <source>
        <dbReference type="PROSITE" id="PS51782"/>
    </source>
</evidence>
<dbReference type="OrthoDB" id="9764375at2"/>
<feature type="signal peptide" evidence="1">
    <location>
        <begin position="1"/>
        <end position="20"/>
    </location>
</feature>
<dbReference type="SMART" id="SM00257">
    <property type="entry name" value="LysM"/>
    <property type="match status" value="1"/>
</dbReference>
<dbReference type="Gene3D" id="3.10.350.10">
    <property type="entry name" value="LysM domain"/>
    <property type="match status" value="1"/>
</dbReference>
<gene>
    <name evidence="3" type="ORF">FUA48_07930</name>
</gene>
<dbReference type="RefSeq" id="WP_147583024.1">
    <property type="nucleotide sequence ID" value="NZ_CP042831.1"/>
</dbReference>
<dbReference type="EMBL" id="CP042831">
    <property type="protein sequence ID" value="QEE49512.1"/>
    <property type="molecule type" value="Genomic_DNA"/>
</dbReference>
<dbReference type="SUPFAM" id="SSF52266">
    <property type="entry name" value="SGNH hydrolase"/>
    <property type="match status" value="1"/>
</dbReference>
<keyword evidence="4" id="KW-1185">Reference proteome</keyword>
<evidence type="ECO:0000313" key="4">
    <source>
        <dbReference type="Proteomes" id="UP000321222"/>
    </source>
</evidence>
<dbReference type="AlphaFoldDB" id="A0A5B9FXK8"/>
<dbReference type="InterPro" id="IPR036779">
    <property type="entry name" value="LysM_dom_sf"/>
</dbReference>
<dbReference type="SUPFAM" id="SSF54106">
    <property type="entry name" value="LysM domain"/>
    <property type="match status" value="1"/>
</dbReference>
<accession>A0A5B9FXK8</accession>
<evidence type="ECO:0000313" key="3">
    <source>
        <dbReference type="EMBL" id="QEE49512.1"/>
    </source>
</evidence>
<dbReference type="InterPro" id="IPR018392">
    <property type="entry name" value="LysM"/>
</dbReference>
<name>A0A5B9FXK8_9FLAO</name>
<feature type="domain" description="LysM" evidence="2">
    <location>
        <begin position="199"/>
        <end position="242"/>
    </location>
</feature>
<dbReference type="KEGG" id="fak:FUA48_07930"/>
<dbReference type="Pfam" id="PF01476">
    <property type="entry name" value="LysM"/>
    <property type="match status" value="1"/>
</dbReference>
<sequence length="470" mass="52712">MIKKVLGILFCLAFYANASAQIDSVEVDKDSVVIDSTIIISDNIITNTSVLDPVFEKLFKLEQQKKGHINIVHIGDSHIQADLFSGKVREELQAKYGNAGPGFSFPYNLAKTNGGYKVKFTSNASWESRRNIYTPDGTEVGLSAIGLTTAENFVLGLEVRDTSDYFNTIKIVTPHNTSLFDVATSSKTITLESTEPKVIVHKIKSGEALSIIAEKYNTSVSEIKKYNGLRSNNIRAGKTLKILTGEKVKKEVQRSEFIPLDLQKDSLNSYYYSSERLSKIYLLPNKQEKLYNLNGVILEKDAPGILYHTIGVNGAKCSDYNKYPMFFEQLPALNPDLVIISLGTNESFDKLTATEYIAQLNMFIDSVKAENPYACVIITTPPTSLFKKKYPNTFVGDYTRNILMQETEKGYATWNMFAVLGGLFSVNENAKKGLMSSDRIHYSREGYKQQGEQFTEAFLNAYNNFKLNRQ</sequence>
<protein>
    <submittedName>
        <fullName evidence="3">LysM peptidoglycan-binding domain-containing protein</fullName>
    </submittedName>
</protein>
<proteinExistence type="predicted"/>
<dbReference type="PROSITE" id="PS51782">
    <property type="entry name" value="LYSM"/>
    <property type="match status" value="1"/>
</dbReference>